<gene>
    <name evidence="5" type="ORF">ELX58_00120</name>
</gene>
<reference evidence="6" key="1">
    <citation type="submission" date="2018-12" db="EMBL/GenBank/DDBJ databases">
        <title>A new species of lactobacillus.</title>
        <authorList>
            <person name="Jian Y."/>
            <person name="Xin L."/>
            <person name="Hong Z.J."/>
            <person name="Ming L.Z."/>
            <person name="Hong X.Z."/>
        </authorList>
    </citation>
    <scope>NUCLEOTIDE SEQUENCE [LARGE SCALE GENOMIC DNA]</scope>
    <source>
        <strain evidence="6">HSLZ-75</strain>
    </source>
</reference>
<evidence type="ECO:0000256" key="1">
    <source>
        <dbReference type="ARBA" id="ARBA00006484"/>
    </source>
</evidence>
<keyword evidence="2" id="KW-0560">Oxidoreductase</keyword>
<dbReference type="Pfam" id="PF00106">
    <property type="entry name" value="adh_short"/>
    <property type="match status" value="1"/>
</dbReference>
<dbReference type="PRINTS" id="PR00080">
    <property type="entry name" value="SDRFAMILY"/>
</dbReference>
<dbReference type="CDD" id="cd05374">
    <property type="entry name" value="17beta-HSD-like_SDR_c"/>
    <property type="match status" value="1"/>
</dbReference>
<dbReference type="AlphaFoldDB" id="A0A4P6ZJN5"/>
<dbReference type="PANTHER" id="PTHR43976:SF16">
    <property type="entry name" value="SHORT-CHAIN DEHYDROGENASE_REDUCTASE FAMILY PROTEIN"/>
    <property type="match status" value="1"/>
</dbReference>
<protein>
    <submittedName>
        <fullName evidence="5">SDR family NAD(P)-dependent oxidoreductase</fullName>
    </submittedName>
</protein>
<accession>A0A4P6ZJN5</accession>
<dbReference type="KEGG" id="lji:ELX58_00120"/>
<comment type="similarity">
    <text evidence="1 3">Belongs to the short-chain dehydrogenases/reductases (SDR) family.</text>
</comment>
<keyword evidence="4" id="KW-0175">Coiled coil</keyword>
<dbReference type="GO" id="GO:0016491">
    <property type="term" value="F:oxidoreductase activity"/>
    <property type="evidence" value="ECO:0007669"/>
    <property type="project" value="UniProtKB-KW"/>
</dbReference>
<dbReference type="EMBL" id="CP034726">
    <property type="protein sequence ID" value="QBP17622.1"/>
    <property type="molecule type" value="Genomic_DNA"/>
</dbReference>
<dbReference type="PANTHER" id="PTHR43976">
    <property type="entry name" value="SHORT CHAIN DEHYDROGENASE"/>
    <property type="match status" value="1"/>
</dbReference>
<sequence>MKKQTWLVTGCHTGFGKNLAIFLAQHKDVNLVATARKPESQLNFLDQYDHGQIKKAKLDVTKHDQVVSTVKLVKQAFGGVDVLVNNAGLGYFGTFEESNWKEAHYIFDVDVWGLCDMTRNVLPMMRAQKHGTIVNFSSICGLTGFLSCAYYDGAKHAVEGITKTLAKEVKHLGIKCLLIEPSGFRTDWGGRSSEKTVTKFADYKPVEQAINYMKEHGSDNTPGDPMRAAKIIYDQVTNHWDTLPLHMPLGKAASDEAIAEMENNLKEFKQTRKTSISADHR</sequence>
<dbReference type="InterPro" id="IPR002347">
    <property type="entry name" value="SDR_fam"/>
</dbReference>
<evidence type="ECO:0000256" key="2">
    <source>
        <dbReference type="ARBA" id="ARBA00023002"/>
    </source>
</evidence>
<dbReference type="InterPro" id="IPR036291">
    <property type="entry name" value="NAD(P)-bd_dom_sf"/>
</dbReference>
<evidence type="ECO:0000256" key="3">
    <source>
        <dbReference type="RuleBase" id="RU000363"/>
    </source>
</evidence>
<feature type="coiled-coil region" evidence="4">
    <location>
        <begin position="251"/>
        <end position="278"/>
    </location>
</feature>
<name>A0A4P6ZJN5_9LACO</name>
<dbReference type="PRINTS" id="PR00081">
    <property type="entry name" value="GDHRDH"/>
</dbReference>
<dbReference type="RefSeq" id="WP_133441168.1">
    <property type="nucleotide sequence ID" value="NZ_CP034726.1"/>
</dbReference>
<dbReference type="Gene3D" id="3.40.50.720">
    <property type="entry name" value="NAD(P)-binding Rossmann-like Domain"/>
    <property type="match status" value="1"/>
</dbReference>
<dbReference type="OrthoDB" id="9775296at2"/>
<keyword evidence="6" id="KW-1185">Reference proteome</keyword>
<proteinExistence type="inferred from homology"/>
<evidence type="ECO:0000313" key="5">
    <source>
        <dbReference type="EMBL" id="QBP17622.1"/>
    </source>
</evidence>
<evidence type="ECO:0000313" key="6">
    <source>
        <dbReference type="Proteomes" id="UP000294321"/>
    </source>
</evidence>
<dbReference type="InterPro" id="IPR051911">
    <property type="entry name" value="SDR_oxidoreductase"/>
</dbReference>
<evidence type="ECO:0000256" key="4">
    <source>
        <dbReference type="SAM" id="Coils"/>
    </source>
</evidence>
<dbReference type="SUPFAM" id="SSF51735">
    <property type="entry name" value="NAD(P)-binding Rossmann-fold domains"/>
    <property type="match status" value="1"/>
</dbReference>
<dbReference type="Proteomes" id="UP000294321">
    <property type="component" value="Chromosome"/>
</dbReference>
<organism evidence="5 6">
    <name type="scientific">Acetilactobacillus jinshanensis</name>
    <dbReference type="NCBI Taxonomy" id="1720083"/>
    <lineage>
        <taxon>Bacteria</taxon>
        <taxon>Bacillati</taxon>
        <taxon>Bacillota</taxon>
        <taxon>Bacilli</taxon>
        <taxon>Lactobacillales</taxon>
        <taxon>Lactobacillaceae</taxon>
        <taxon>Acetilactobacillus</taxon>
    </lineage>
</organism>